<dbReference type="Proteomes" id="UP001195483">
    <property type="component" value="Unassembled WGS sequence"/>
</dbReference>
<name>A0AAE0W7Q5_9BIVA</name>
<sequence length="258" mass="29890">MNLNLIFIAISHCLLVYVQKAAGTCLLPIVFRNSAWRDSTKGNLNFTDNTMSGWRTTAYFQNISQWECFIENSYELKGYLIFKSLPTVIFRGVHYTGYMCMQLTKVTDYSYYYYLVQPQQSIASEERIWYSETATADISTICNTSSIEPLEQFHMLIKSGYEWEARQYCPNPVLANFDYTYFGSDGIVYCHRTLAQWQVCGDRQTMTFNYTACNKIMGYSSGGQVWCVGTISSKNTFFMVYNNDSDVNELTTFRFTCF</sequence>
<feature type="chain" id="PRO_5042241754" description="DUF7042 domain-containing protein" evidence="1">
    <location>
        <begin position="24"/>
        <end position="258"/>
    </location>
</feature>
<dbReference type="EMBL" id="JAEAOA010001571">
    <property type="protein sequence ID" value="KAK3604576.1"/>
    <property type="molecule type" value="Genomic_DNA"/>
</dbReference>
<evidence type="ECO:0000256" key="1">
    <source>
        <dbReference type="SAM" id="SignalP"/>
    </source>
</evidence>
<keyword evidence="1" id="KW-0732">Signal</keyword>
<evidence type="ECO:0000313" key="4">
    <source>
        <dbReference type="Proteomes" id="UP001195483"/>
    </source>
</evidence>
<feature type="signal peptide" evidence="1">
    <location>
        <begin position="1"/>
        <end position="23"/>
    </location>
</feature>
<reference evidence="3" key="3">
    <citation type="submission" date="2023-05" db="EMBL/GenBank/DDBJ databases">
        <authorList>
            <person name="Smith C.H."/>
        </authorList>
    </citation>
    <scope>NUCLEOTIDE SEQUENCE</scope>
    <source>
        <strain evidence="3">CHS0354</strain>
        <tissue evidence="3">Mantle</tissue>
    </source>
</reference>
<organism evidence="3 4">
    <name type="scientific">Potamilus streckersoni</name>
    <dbReference type="NCBI Taxonomy" id="2493646"/>
    <lineage>
        <taxon>Eukaryota</taxon>
        <taxon>Metazoa</taxon>
        <taxon>Spiralia</taxon>
        <taxon>Lophotrochozoa</taxon>
        <taxon>Mollusca</taxon>
        <taxon>Bivalvia</taxon>
        <taxon>Autobranchia</taxon>
        <taxon>Heteroconchia</taxon>
        <taxon>Palaeoheterodonta</taxon>
        <taxon>Unionida</taxon>
        <taxon>Unionoidea</taxon>
        <taxon>Unionidae</taxon>
        <taxon>Ambleminae</taxon>
        <taxon>Lampsilini</taxon>
        <taxon>Potamilus</taxon>
    </lineage>
</organism>
<evidence type="ECO:0000313" key="3">
    <source>
        <dbReference type="EMBL" id="KAK3604576.1"/>
    </source>
</evidence>
<feature type="domain" description="DUF7042" evidence="2">
    <location>
        <begin position="169"/>
        <end position="258"/>
    </location>
</feature>
<feature type="non-terminal residue" evidence="3">
    <location>
        <position position="1"/>
    </location>
</feature>
<gene>
    <name evidence="3" type="ORF">CHS0354_026268</name>
</gene>
<keyword evidence="4" id="KW-1185">Reference proteome</keyword>
<evidence type="ECO:0000259" key="2">
    <source>
        <dbReference type="Pfam" id="PF23069"/>
    </source>
</evidence>
<dbReference type="AlphaFoldDB" id="A0AAE0W7Q5"/>
<dbReference type="InterPro" id="IPR055470">
    <property type="entry name" value="DUF7042"/>
</dbReference>
<dbReference type="Pfam" id="PF23069">
    <property type="entry name" value="DUF7042"/>
    <property type="match status" value="1"/>
</dbReference>
<protein>
    <recommendedName>
        <fullName evidence="2">DUF7042 domain-containing protein</fullName>
    </recommendedName>
</protein>
<reference evidence="3" key="1">
    <citation type="journal article" date="2021" name="Genome Biol. Evol.">
        <title>A High-Quality Reference Genome for a Parasitic Bivalve with Doubly Uniparental Inheritance (Bivalvia: Unionida).</title>
        <authorList>
            <person name="Smith C.H."/>
        </authorList>
    </citation>
    <scope>NUCLEOTIDE SEQUENCE</scope>
    <source>
        <strain evidence="3">CHS0354</strain>
    </source>
</reference>
<accession>A0AAE0W7Q5</accession>
<comment type="caution">
    <text evidence="3">The sequence shown here is derived from an EMBL/GenBank/DDBJ whole genome shotgun (WGS) entry which is preliminary data.</text>
</comment>
<reference evidence="3" key="2">
    <citation type="journal article" date="2021" name="Genome Biol. Evol.">
        <title>Developing a high-quality reference genome for a parasitic bivalve with doubly uniparental inheritance (Bivalvia: Unionida).</title>
        <authorList>
            <person name="Smith C.H."/>
        </authorList>
    </citation>
    <scope>NUCLEOTIDE SEQUENCE</scope>
    <source>
        <strain evidence="3">CHS0354</strain>
        <tissue evidence="3">Mantle</tissue>
    </source>
</reference>
<proteinExistence type="predicted"/>